<evidence type="ECO:0000313" key="3">
    <source>
        <dbReference type="Proteomes" id="UP000017837"/>
    </source>
</evidence>
<dbReference type="Proteomes" id="UP000017837">
    <property type="component" value="Unassembled WGS sequence"/>
</dbReference>
<feature type="region of interest" description="Disordered" evidence="1">
    <location>
        <begin position="16"/>
        <end position="44"/>
    </location>
</feature>
<protein>
    <submittedName>
        <fullName evidence="2">Uncharacterized protein</fullName>
    </submittedName>
</protein>
<sequence length="187" mass="20061">MITALILSAALLAQDLPDSPQPYRPTTTAKGNGPVAPATGGGVGVDAYRRDYEGPKNSQELTYDSGIFQAYTSKENQIGNMEGSWVVTAADGRKLVGLELRSENMVSGRLEGAWRSMLAGFGMNNSGFVSDITLTGRDLEVNYFVGGARSPTILNLHKDADQVWRGYMLDTKGEKTSVVLTQVRPGA</sequence>
<proteinExistence type="predicted"/>
<dbReference type="OrthoDB" id="7172558at2"/>
<dbReference type="PATRIC" id="fig|1121022.4.peg.2614"/>
<dbReference type="AlphaFoldDB" id="V4P8M4"/>
<accession>V4P8M4</accession>
<keyword evidence="3" id="KW-1185">Reference proteome</keyword>
<gene>
    <name evidence="2" type="ORF">ABENE_12880</name>
</gene>
<dbReference type="eggNOG" id="ENOG502ZHGE">
    <property type="taxonomic scope" value="Bacteria"/>
</dbReference>
<comment type="caution">
    <text evidence="2">The sequence shown here is derived from an EMBL/GenBank/DDBJ whole genome shotgun (WGS) entry which is preliminary data.</text>
</comment>
<name>V4P8M4_9CAUL</name>
<evidence type="ECO:0000313" key="2">
    <source>
        <dbReference type="EMBL" id="ESQ90267.1"/>
    </source>
</evidence>
<dbReference type="EMBL" id="AWGB01000025">
    <property type="protein sequence ID" value="ESQ90267.1"/>
    <property type="molecule type" value="Genomic_DNA"/>
</dbReference>
<dbReference type="RefSeq" id="WP_018082897.1">
    <property type="nucleotide sequence ID" value="NZ_AQWM01000020.1"/>
</dbReference>
<reference evidence="2 3" key="1">
    <citation type="journal article" date="2014" name="Nature">
        <title>Sequential evolution of bacterial morphology by co-option of a developmental regulator.</title>
        <authorList>
            <person name="Jiang C."/>
            <person name="Brown P.J."/>
            <person name="Ducret A."/>
            <person name="Brun Y.V."/>
        </authorList>
    </citation>
    <scope>NUCLEOTIDE SEQUENCE [LARGE SCALE GENOMIC DNA]</scope>
    <source>
        <strain evidence="2 3">DSM 16100</strain>
    </source>
</reference>
<evidence type="ECO:0000256" key="1">
    <source>
        <dbReference type="SAM" id="MobiDB-lite"/>
    </source>
</evidence>
<organism evidence="2 3">
    <name type="scientific">Asticcacaulis benevestitus DSM 16100 = ATCC BAA-896</name>
    <dbReference type="NCBI Taxonomy" id="1121022"/>
    <lineage>
        <taxon>Bacteria</taxon>
        <taxon>Pseudomonadati</taxon>
        <taxon>Pseudomonadota</taxon>
        <taxon>Alphaproteobacteria</taxon>
        <taxon>Caulobacterales</taxon>
        <taxon>Caulobacteraceae</taxon>
        <taxon>Asticcacaulis</taxon>
    </lineage>
</organism>